<name>A0A3Q2P958_FUNHE</name>
<reference evidence="5" key="1">
    <citation type="submission" date="2025-08" db="UniProtKB">
        <authorList>
            <consortium name="Ensembl"/>
        </authorList>
    </citation>
    <scope>IDENTIFICATION</scope>
</reference>
<feature type="compositionally biased region" description="Basic and acidic residues" evidence="3">
    <location>
        <begin position="588"/>
        <end position="606"/>
    </location>
</feature>
<accession>A0A3Q2P958</accession>
<dbReference type="InterPro" id="IPR051825">
    <property type="entry name" value="SRCIN1"/>
</dbReference>
<dbReference type="Pfam" id="PF03915">
    <property type="entry name" value="AIP3"/>
    <property type="match status" value="1"/>
</dbReference>
<keyword evidence="1 2" id="KW-0175">Coiled coil</keyword>
<dbReference type="Gene3D" id="1.20.58.1540">
    <property type="entry name" value="Actin interacting protein 3, C-terminal domain"/>
    <property type="match status" value="1"/>
</dbReference>
<dbReference type="Ensembl" id="ENSFHET00000001170.1">
    <property type="protein sequence ID" value="ENSFHEP00000009034.1"/>
    <property type="gene ID" value="ENSFHEG00000010448.1"/>
</dbReference>
<dbReference type="InterPro" id="IPR022782">
    <property type="entry name" value="AIP3-like_C"/>
</dbReference>
<sequence>GDSMISAGDAEFPRDYHTLAASGGRGARRFLDNSNGGFMSSSLDRRHNNVAAKSLEALNSMHKADIERQRDALMDLQKNKTKSYSLNPVSPLFTRPVPSQQPNYWSFKTRTPRVTRLSPTQPALADQANRVSFASAENLETMSEPDVPIGFNRMNRLRQSLPLARSSSQAKLRAPGILFLQLGEEIRRVHLTHELTSLDTLRALIVHMFPQRLTMAMLRSPSTALLIKDETRNVFYELEDPRDVQDRCVIKIYCKEPIYGTYPGHHNPHIANGDLRREMVHAPQDSPPNRRLGNPAMSSQHSSSSASPPQGSPSRARLLYSSGRPSSYSHHSSPLQQPQLHQPHHTQPAFCTSSSAILERRDVKPDDEVGGSRSMVLLRGDGGGIYADPYALGPDASRLSLAGGPHSPLPARADPYASLYRRGGGPGPGSVRSLTSYSAAALQGELMESGVLYRPGGPLYSDAYTASMLAMGLRVPPPSSPQKIPDMRDSYGGTMSTRGSPGRQSLRRDSVTSSVFGDSPKARGQGPGLGLTAEQLCLIGGGDGGGGTGGFGSPLIGNESETRERMEAMEKQIASLTGLLQRVLTRAPEAESPEKLETASDCSGNDRKYSLSAPTLTPSAPLALMPPPCSGANQPVAVSRMQMQLHLQGLQQNTNALRKQLSQLRNMQLENQDSVLSLLRQTESELSLMMLDAMRPQEDPLQRQRLLVEEERLKYLNQEELLIQQLHDLEKSVEELQRNSSVNHGLVTEQEVEQKSKELRMLGETLTELKNQFPSLQSKMRVVLRVEVEAVKFLKEEPQRLEALLKRCNTMTDALSTLRRQVSEGVWKTPEDLSSQSLKRSEDLSRSSTLDILNSPPLSLSDLSTSSGLANWMPMSSSASEADTSGPEQDVQSSMSFRNRVLDELPSRRPADKAVSAEVRLAAERDWEEKRASLTQFSAQDINRLLEETQAELMKAIPDLDFAAKHINKPAVGDQQPGKVQLAAQKLNSMESGGSHRGSVDLSVARYKTEKPSKSPPPPPPRRSFPSAHGLTTNRTGDVIVTSKNQKMEEDGDMPKTLVKLRRTPSDAPRPASTPPVIAASAIQDEDDEEKILAELEGPTVAARLKHLQQGSLERPKTRKQKEDFPKVQGQQQVFHF</sequence>
<feature type="domain" description="Actin interacting protein 3-like C-terminal" evidence="4">
    <location>
        <begin position="179"/>
        <end position="253"/>
    </location>
</feature>
<feature type="region of interest" description="Disordered" evidence="3">
    <location>
        <begin position="280"/>
        <end position="348"/>
    </location>
</feature>
<dbReference type="PANTHER" id="PTHR22741:SF5">
    <property type="entry name" value="SRC KINASE SIGNALING INHIBITOR 1"/>
    <property type="match status" value="1"/>
</dbReference>
<feature type="region of interest" description="Disordered" evidence="3">
    <location>
        <begin position="872"/>
        <end position="895"/>
    </location>
</feature>
<feature type="region of interest" description="Disordered" evidence="3">
    <location>
        <begin position="476"/>
        <end position="529"/>
    </location>
</feature>
<evidence type="ECO:0000256" key="1">
    <source>
        <dbReference type="ARBA" id="ARBA00023054"/>
    </source>
</evidence>
<evidence type="ECO:0000256" key="3">
    <source>
        <dbReference type="SAM" id="MobiDB-lite"/>
    </source>
</evidence>
<evidence type="ECO:0000256" key="2">
    <source>
        <dbReference type="SAM" id="Coils"/>
    </source>
</evidence>
<feature type="region of interest" description="Disordered" evidence="3">
    <location>
        <begin position="586"/>
        <end position="606"/>
    </location>
</feature>
<feature type="coiled-coil region" evidence="2">
    <location>
        <begin position="719"/>
        <end position="772"/>
    </location>
</feature>
<dbReference type="AlphaFoldDB" id="A0A3Q2P958"/>
<feature type="compositionally biased region" description="Polar residues" evidence="3">
    <location>
        <begin position="874"/>
        <end position="895"/>
    </location>
</feature>
<dbReference type="Proteomes" id="UP000265000">
    <property type="component" value="Unplaced"/>
</dbReference>
<reference evidence="5" key="2">
    <citation type="submission" date="2025-09" db="UniProtKB">
        <authorList>
            <consortium name="Ensembl"/>
        </authorList>
    </citation>
    <scope>IDENTIFICATION</scope>
</reference>
<feature type="compositionally biased region" description="Low complexity" evidence="3">
    <location>
        <begin position="295"/>
        <end position="314"/>
    </location>
</feature>
<feature type="compositionally biased region" description="Low complexity" evidence="3">
    <location>
        <begin position="325"/>
        <end position="348"/>
    </location>
</feature>
<proteinExistence type="predicted"/>
<feature type="region of interest" description="Disordered" evidence="3">
    <location>
        <begin position="1109"/>
        <end position="1137"/>
    </location>
</feature>
<protein>
    <submittedName>
        <fullName evidence="5">SRC kinase signaling inhibitor 1-like</fullName>
    </submittedName>
</protein>
<dbReference type="GO" id="GO:0005737">
    <property type="term" value="C:cytoplasm"/>
    <property type="evidence" value="ECO:0007669"/>
    <property type="project" value="TreeGrafter"/>
</dbReference>
<feature type="compositionally biased region" description="Polar residues" evidence="3">
    <location>
        <begin position="493"/>
        <end position="503"/>
    </location>
</feature>
<evidence type="ECO:0000259" key="4">
    <source>
        <dbReference type="Pfam" id="PF03915"/>
    </source>
</evidence>
<organism evidence="5 6">
    <name type="scientific">Fundulus heteroclitus</name>
    <name type="common">Killifish</name>
    <name type="synonym">Mummichog</name>
    <dbReference type="NCBI Taxonomy" id="8078"/>
    <lineage>
        <taxon>Eukaryota</taxon>
        <taxon>Metazoa</taxon>
        <taxon>Chordata</taxon>
        <taxon>Craniata</taxon>
        <taxon>Vertebrata</taxon>
        <taxon>Euteleostomi</taxon>
        <taxon>Actinopterygii</taxon>
        <taxon>Neopterygii</taxon>
        <taxon>Teleostei</taxon>
        <taxon>Neoteleostei</taxon>
        <taxon>Acanthomorphata</taxon>
        <taxon>Ovalentaria</taxon>
        <taxon>Atherinomorphae</taxon>
        <taxon>Cyprinodontiformes</taxon>
        <taxon>Fundulidae</taxon>
        <taxon>Fundulus</taxon>
    </lineage>
</organism>
<dbReference type="PANTHER" id="PTHR22741">
    <property type="entry name" value="P140CAP/SNIP-RELATED"/>
    <property type="match status" value="1"/>
</dbReference>
<feature type="region of interest" description="Disordered" evidence="3">
    <location>
        <begin position="1007"/>
        <end position="1036"/>
    </location>
</feature>
<evidence type="ECO:0000313" key="6">
    <source>
        <dbReference type="Proteomes" id="UP000265000"/>
    </source>
</evidence>
<dbReference type="GeneTree" id="ENSGT00940000157961"/>
<dbReference type="GO" id="GO:0061001">
    <property type="term" value="P:regulation of dendritic spine morphogenesis"/>
    <property type="evidence" value="ECO:0007669"/>
    <property type="project" value="TreeGrafter"/>
</dbReference>
<evidence type="ECO:0000313" key="5">
    <source>
        <dbReference type="Ensembl" id="ENSFHEP00000009034.1"/>
    </source>
</evidence>
<feature type="compositionally biased region" description="Pro residues" evidence="3">
    <location>
        <begin position="1014"/>
        <end position="1023"/>
    </location>
</feature>
<dbReference type="GO" id="GO:0015629">
    <property type="term" value="C:actin cytoskeleton"/>
    <property type="evidence" value="ECO:0007669"/>
    <property type="project" value="TreeGrafter"/>
</dbReference>
<keyword evidence="6" id="KW-1185">Reference proteome</keyword>
<dbReference type="GO" id="GO:0014069">
    <property type="term" value="C:postsynaptic density"/>
    <property type="evidence" value="ECO:0007669"/>
    <property type="project" value="TreeGrafter"/>
</dbReference>
<feature type="region of interest" description="Disordered" evidence="3">
    <location>
        <begin position="829"/>
        <end position="857"/>
    </location>
</feature>